<accession>A0AAV6X0Z1</accession>
<dbReference type="PANTHER" id="PTHR37610:SF77">
    <property type="entry name" value="INTEGRASE CATALYTIC DOMAIN-CONTAINING PROTEIN"/>
    <property type="match status" value="1"/>
</dbReference>
<evidence type="ECO:0000256" key="2">
    <source>
        <dbReference type="SAM" id="Phobius"/>
    </source>
</evidence>
<feature type="region of interest" description="Disordered" evidence="1">
    <location>
        <begin position="333"/>
        <end position="375"/>
    </location>
</feature>
<keyword evidence="2" id="KW-0472">Membrane</keyword>
<evidence type="ECO:0000259" key="3">
    <source>
        <dbReference type="Pfam" id="PF25597"/>
    </source>
</evidence>
<dbReference type="EMBL" id="WHWC01000011">
    <property type="protein sequence ID" value="KAG8373622.1"/>
    <property type="molecule type" value="Genomic_DNA"/>
</dbReference>
<protein>
    <recommendedName>
        <fullName evidence="3">Retroviral polymerase SH3-like domain-containing protein</fullName>
    </recommendedName>
</protein>
<dbReference type="Proteomes" id="UP000826271">
    <property type="component" value="Unassembled WGS sequence"/>
</dbReference>
<dbReference type="InterPro" id="IPR057670">
    <property type="entry name" value="SH3_retrovirus"/>
</dbReference>
<comment type="caution">
    <text evidence="4">The sequence shown here is derived from an EMBL/GenBank/DDBJ whole genome shotgun (WGS) entry which is preliminary data.</text>
</comment>
<feature type="domain" description="Retroviral polymerase SH3-like" evidence="3">
    <location>
        <begin position="276"/>
        <end position="315"/>
    </location>
</feature>
<feature type="transmembrane region" description="Helical" evidence="2">
    <location>
        <begin position="149"/>
        <end position="174"/>
    </location>
</feature>
<keyword evidence="2" id="KW-0812">Transmembrane</keyword>
<name>A0AAV6X0Z1_9LAMI</name>
<dbReference type="Pfam" id="PF25597">
    <property type="entry name" value="SH3_retrovirus"/>
    <property type="match status" value="1"/>
</dbReference>
<keyword evidence="2" id="KW-1133">Transmembrane helix</keyword>
<sequence>MRKTLPSGNFIFRILCKVKTYLVFLMVQQKNLLMVLRNPVKNAKVVTWLLTSVAPEIGMGLRSFRYASEMWTHLNFFFTQSSHARYFQIERELSEYVQGYRDIHSFYSGIINLWSAQDMLSQAKLSPTVLANVIKDRAQTRHHIQLRSLVLILVVSSAMSVMNMGMSLVIVAYIDTEAIQKIVQDSMAAALPGAISSALTVATFSGKKLNPTWHIDSAASNHMTDLQTGRTGRKHRSLFLLQFEKSLSHLCFLSASSSDIKTSNKNWVLWHRRLVKERDKLSSKASKCDFIGNADHQKGYQCYDPINRRIRVSRHNEETDTLAPMSSSDLFPASSNQGSTAAGQNITTSGILDTHSLRRSSRRPSIPDRYGYSPERYVESSTPALGYKKELAMSKNNVRAKGRTVVGL</sequence>
<evidence type="ECO:0000313" key="4">
    <source>
        <dbReference type="EMBL" id="KAG8373622.1"/>
    </source>
</evidence>
<evidence type="ECO:0000313" key="5">
    <source>
        <dbReference type="Proteomes" id="UP000826271"/>
    </source>
</evidence>
<dbReference type="AlphaFoldDB" id="A0AAV6X0Z1"/>
<gene>
    <name evidence="4" type="ORF">BUALT_Bualt11G0043400</name>
</gene>
<organism evidence="4 5">
    <name type="scientific">Buddleja alternifolia</name>
    <dbReference type="NCBI Taxonomy" id="168488"/>
    <lineage>
        <taxon>Eukaryota</taxon>
        <taxon>Viridiplantae</taxon>
        <taxon>Streptophyta</taxon>
        <taxon>Embryophyta</taxon>
        <taxon>Tracheophyta</taxon>
        <taxon>Spermatophyta</taxon>
        <taxon>Magnoliopsida</taxon>
        <taxon>eudicotyledons</taxon>
        <taxon>Gunneridae</taxon>
        <taxon>Pentapetalae</taxon>
        <taxon>asterids</taxon>
        <taxon>lamiids</taxon>
        <taxon>Lamiales</taxon>
        <taxon>Scrophulariaceae</taxon>
        <taxon>Buddlejeae</taxon>
        <taxon>Buddleja</taxon>
    </lineage>
</organism>
<keyword evidence="5" id="KW-1185">Reference proteome</keyword>
<proteinExistence type="predicted"/>
<evidence type="ECO:0000256" key="1">
    <source>
        <dbReference type="SAM" id="MobiDB-lite"/>
    </source>
</evidence>
<reference evidence="4" key="1">
    <citation type="submission" date="2019-10" db="EMBL/GenBank/DDBJ databases">
        <authorList>
            <person name="Zhang R."/>
            <person name="Pan Y."/>
            <person name="Wang J."/>
            <person name="Ma R."/>
            <person name="Yu S."/>
        </authorList>
    </citation>
    <scope>NUCLEOTIDE SEQUENCE</scope>
    <source>
        <strain evidence="4">LA-IB0</strain>
        <tissue evidence="4">Leaf</tissue>
    </source>
</reference>
<dbReference type="PANTHER" id="PTHR37610">
    <property type="entry name" value="CCHC-TYPE DOMAIN-CONTAINING PROTEIN"/>
    <property type="match status" value="1"/>
</dbReference>
<feature type="compositionally biased region" description="Polar residues" evidence="1">
    <location>
        <begin position="333"/>
        <end position="351"/>
    </location>
</feature>